<dbReference type="Proteomes" id="UP000192511">
    <property type="component" value="Unassembled WGS sequence"/>
</dbReference>
<dbReference type="AlphaFoldDB" id="A0AAX0WSL6"/>
<comment type="caution">
    <text evidence="1">The sequence shown here is derived from an EMBL/GenBank/DDBJ whole genome shotgun (WGS) entry which is preliminary data.</text>
</comment>
<reference evidence="1" key="1">
    <citation type="submission" date="2017-12" db="EMBL/GenBank/DDBJ databases">
        <title>FDA dAtabase for Regulatory Grade micrObial Sequences (FDA-ARGOS): Supporting development and validation of Infectious Disease Dx tests.</title>
        <authorList>
            <person name="Kerrigan L."/>
            <person name="Tallon L.J."/>
            <person name="Sadzewicz L."/>
            <person name="Sengamalay N."/>
            <person name="Ott S."/>
            <person name="Godinez A."/>
            <person name="Nagaraj S."/>
            <person name="Vavikolanu K."/>
            <person name="Vyas G."/>
            <person name="Nadendla S."/>
            <person name="Aluvathingal J."/>
            <person name="Sichtig H."/>
        </authorList>
    </citation>
    <scope>NUCLEOTIDE SEQUENCE [LARGE SCALE GENOMIC DNA]</scope>
    <source>
        <strain evidence="1">FDAARGOS_200</strain>
    </source>
</reference>
<sequence length="62" mass="7229">MRFLFIIKRQDEAKYNETRGNIGGCLHFASLSQNGLIFEYRSAAYIRYVSSGAQKIRTVWPR</sequence>
<keyword evidence="2" id="KW-1185">Reference proteome</keyword>
<evidence type="ECO:0000313" key="1">
    <source>
        <dbReference type="EMBL" id="PNL60136.1"/>
    </source>
</evidence>
<protein>
    <submittedName>
        <fullName evidence="1">Uncharacterized protein</fullName>
    </submittedName>
</protein>
<name>A0AAX0WSL6_9GAMM</name>
<proteinExistence type="predicted"/>
<dbReference type="EMBL" id="NBTX02000004">
    <property type="protein sequence ID" value="PNL60136.1"/>
    <property type="molecule type" value="Genomic_DNA"/>
</dbReference>
<accession>A0AAX0WSL6</accession>
<evidence type="ECO:0000313" key="2">
    <source>
        <dbReference type="Proteomes" id="UP000192511"/>
    </source>
</evidence>
<gene>
    <name evidence="1" type="ORF">A6J39_002305</name>
</gene>
<organism evidence="1 2">
    <name type="scientific">Legionella anisa</name>
    <dbReference type="NCBI Taxonomy" id="28082"/>
    <lineage>
        <taxon>Bacteria</taxon>
        <taxon>Pseudomonadati</taxon>
        <taxon>Pseudomonadota</taxon>
        <taxon>Gammaproteobacteria</taxon>
        <taxon>Legionellales</taxon>
        <taxon>Legionellaceae</taxon>
        <taxon>Legionella</taxon>
    </lineage>
</organism>